<dbReference type="Gene3D" id="3.10.20.310">
    <property type="entry name" value="membrane protein fhac"/>
    <property type="match status" value="1"/>
</dbReference>
<dbReference type="Gene3D" id="2.40.160.50">
    <property type="entry name" value="membrane protein fhac: a member of the omp85/tpsb transporter family"/>
    <property type="match status" value="1"/>
</dbReference>
<keyword evidence="1" id="KW-1134">Transmembrane beta strand</keyword>
<dbReference type="OrthoDB" id="7497550at2"/>
<gene>
    <name evidence="6" type="ORF">FDT80_00655</name>
</gene>
<dbReference type="GO" id="GO:0008320">
    <property type="term" value="F:protein transmembrane transporter activity"/>
    <property type="evidence" value="ECO:0007669"/>
    <property type="project" value="TreeGrafter"/>
</dbReference>
<dbReference type="PANTHER" id="PTHR34597">
    <property type="entry name" value="SLR1661 PROTEIN"/>
    <property type="match status" value="1"/>
</dbReference>
<evidence type="ECO:0000256" key="2">
    <source>
        <dbReference type="ARBA" id="ARBA00022692"/>
    </source>
</evidence>
<keyword evidence="3" id="KW-0998">Cell outer membrane</keyword>
<feature type="domain" description="Polypeptide-transport-associated ShlB-type" evidence="5">
    <location>
        <begin position="29"/>
        <end position="100"/>
    </location>
</feature>
<dbReference type="GO" id="GO:0098046">
    <property type="term" value="C:type V protein secretion system complex"/>
    <property type="evidence" value="ECO:0007669"/>
    <property type="project" value="TreeGrafter"/>
</dbReference>
<proteinExistence type="predicted"/>
<dbReference type="PANTHER" id="PTHR34597:SF6">
    <property type="entry name" value="BLR6126 PROTEIN"/>
    <property type="match status" value="1"/>
</dbReference>
<dbReference type="Proteomes" id="UP000309550">
    <property type="component" value="Unassembled WGS sequence"/>
</dbReference>
<dbReference type="EMBL" id="VANS01000001">
    <property type="protein sequence ID" value="TMM55561.1"/>
    <property type="molecule type" value="Genomic_DNA"/>
</dbReference>
<feature type="domain" description="Haemolysin activator HlyB C-terminal" evidence="4">
    <location>
        <begin position="173"/>
        <end position="491"/>
    </location>
</feature>
<organism evidence="6 7">
    <name type="scientific">Sulfitobacter sabulilitoris</name>
    <dbReference type="NCBI Taxonomy" id="2562655"/>
    <lineage>
        <taxon>Bacteria</taxon>
        <taxon>Pseudomonadati</taxon>
        <taxon>Pseudomonadota</taxon>
        <taxon>Alphaproteobacteria</taxon>
        <taxon>Rhodobacterales</taxon>
        <taxon>Roseobacteraceae</taxon>
        <taxon>Sulfitobacter</taxon>
    </lineage>
</organism>
<dbReference type="GO" id="GO:0046819">
    <property type="term" value="P:protein secretion by the type V secretion system"/>
    <property type="evidence" value="ECO:0007669"/>
    <property type="project" value="TreeGrafter"/>
</dbReference>
<evidence type="ECO:0000259" key="5">
    <source>
        <dbReference type="Pfam" id="PF08479"/>
    </source>
</evidence>
<keyword evidence="7" id="KW-1185">Reference proteome</keyword>
<sequence>MNGAVVFSGERGTKPPPGAENLLISLSGLELEGALPQMAAVNAATRDRLTGQTITVAEIFNAASDLETAYAQAGFVLARVILPAQNLRDGGTLRIVVVDGFVETVDASAAPPQVRDRLTRLTDPLVGRRSVKLTDIERQLLLAGDTYGVALGSALAAGATPGATSLVLQPEFRPVTGFLAFDNAVSDELGSGTVSAGFELNSPFALGETFYGRFSGAPTGDGSDGLGGVFSGDPRLRTLSLGAVVPLGDDGLTLNVEATDSRSTPETAAAPTSSAFERYSVRLFYPFVRSRNRNISGQVTLDSQSDAQDLVTATGRTPIYRDETSVLRLAADGFWQTENGTVIEAGSVLSRGLDILGARTAADAAGGTPLSRQGADAEFTKMVASARLRRMLTDQFNLSLAGRVQTSFGDPLVTSEQFGIAGSQELSAFDAGTLKGDSGWVVRGEVSMPRQVKVADYGLLASPYVFAAYGQVRLQQPTVAERSEVGASAFGIGLELNALENSQFSSATLRIEYGKGHRDDNAPDTSRFSVVGSFRF</sequence>
<keyword evidence="2" id="KW-0812">Transmembrane</keyword>
<dbReference type="InterPro" id="IPR013686">
    <property type="entry name" value="Polypept-transport_assoc_ShlB"/>
</dbReference>
<evidence type="ECO:0000313" key="6">
    <source>
        <dbReference type="EMBL" id="TMM55561.1"/>
    </source>
</evidence>
<accession>A0A5S3PMI5</accession>
<dbReference type="InterPro" id="IPR051544">
    <property type="entry name" value="TPS_OM_transporter"/>
</dbReference>
<comment type="caution">
    <text evidence="6">The sequence shown here is derived from an EMBL/GenBank/DDBJ whole genome shotgun (WGS) entry which is preliminary data.</text>
</comment>
<keyword evidence="1" id="KW-0472">Membrane</keyword>
<reference evidence="6 7" key="1">
    <citation type="submission" date="2019-05" db="EMBL/GenBank/DDBJ databases">
        <title>Sulfitobacter sabulilitoris sp. nov., isolated from a marine sand.</title>
        <authorList>
            <person name="Yoon J.-H."/>
        </authorList>
    </citation>
    <scope>NUCLEOTIDE SEQUENCE [LARGE SCALE GENOMIC DNA]</scope>
    <source>
        <strain evidence="6 7">HSMS-29</strain>
    </source>
</reference>
<evidence type="ECO:0000259" key="4">
    <source>
        <dbReference type="Pfam" id="PF03865"/>
    </source>
</evidence>
<name>A0A5S3PMI5_9RHOB</name>
<dbReference type="InterPro" id="IPR005565">
    <property type="entry name" value="Hemolysn_activator_HlyB_C"/>
</dbReference>
<dbReference type="Pfam" id="PF03865">
    <property type="entry name" value="ShlB"/>
    <property type="match status" value="1"/>
</dbReference>
<dbReference type="Pfam" id="PF08479">
    <property type="entry name" value="POTRA_2"/>
    <property type="match status" value="1"/>
</dbReference>
<evidence type="ECO:0000256" key="3">
    <source>
        <dbReference type="ARBA" id="ARBA00023237"/>
    </source>
</evidence>
<dbReference type="AlphaFoldDB" id="A0A5S3PMI5"/>
<protein>
    <submittedName>
        <fullName evidence="6">ShlB/FhaC/HecB family hemolysin secretion/activation protein</fullName>
    </submittedName>
</protein>
<evidence type="ECO:0000256" key="1">
    <source>
        <dbReference type="ARBA" id="ARBA00022452"/>
    </source>
</evidence>
<evidence type="ECO:0000313" key="7">
    <source>
        <dbReference type="Proteomes" id="UP000309550"/>
    </source>
</evidence>